<sequence length="878" mass="98134">MDDDKAAKLKKKATAHRKSLECEYCSRTFARLEHLQRHLRTHTKEKPFSCDICSKSFARSDLLVRHERLVHPAESAASRENRTHNGNDNSQHGIPLQSTIIQPSHHESRMLELADAIPVHTQVPPPAPEVQVQPPSIVDTPHFNPSWGYDLNLLSHAASHVALEGQQESLESIRKAPHSIGTPSQSLPAPERAITDNYGVEPSFLDLTDLGDPVQDFTVFLESVGLSSDWDSGVFSSVEDPMLPPGMPAMETKPQIRDTPVSARLGGDLLGDPRGAPDEPPSFSNFGSRLPSLQPESHEIEDRIGLSDEGTRPAWDITNTDRQIFVSKLEEFSFVLPKGFVPPSRHALSRFFAGYINGLNEHLPFVHVPTLSIARCSPELTLATAAAGSHYRFENGRGIELFHAAKAVLLERLRRRDSRQVAQPSWNHISPPSAGQHNSRSSSMISAGSPFQSHHMPNPPVNPSIYTPDDSDAHMEVIQTFLLLTVFASWERHPELLREILSLQSTLARLVREHGLTEVPQNPEHMTWEEWVRREGNRRIKMIVYCFFNLHSIMYNIPPLILNGELKLNMPCSHDLWKASNAAQWRRIYRNRQGFDVSFQEAFARLFLKSSTSLPSAPISPLGNYILIHAIIQQIFFARQLCLSAPNLQGTSLRQEDLNALDNSLSAWKALWKRTPESSIDPQNPAGPIAFTSTALLGLAYIRLHVDLGPCRHLITQDPTQIAGALAESPPIVRSPRLIMALLHSAHALSIPVRLGIDFVARTHSFFWSIQHSLCSLECAFLLSRWLLAIPATQPEQRLSDHERKLLLWIKSMMDETEMAVDPPGAPDMDFIANPFKVRQLSVAIVRVWARTFKGNTSWAIVDLVGSSLDAYADLLEG</sequence>
<evidence type="ECO:0000256" key="10">
    <source>
        <dbReference type="SAM" id="MobiDB-lite"/>
    </source>
</evidence>
<evidence type="ECO:0000256" key="1">
    <source>
        <dbReference type="ARBA" id="ARBA00004123"/>
    </source>
</evidence>
<feature type="compositionally biased region" description="Polar residues" evidence="10">
    <location>
        <begin position="86"/>
        <end position="95"/>
    </location>
</feature>
<dbReference type="InterPro" id="IPR051059">
    <property type="entry name" value="VerF-like"/>
</dbReference>
<evidence type="ECO:0000256" key="9">
    <source>
        <dbReference type="PROSITE-ProRule" id="PRU00042"/>
    </source>
</evidence>
<feature type="domain" description="C2H2-type" evidence="11">
    <location>
        <begin position="48"/>
        <end position="76"/>
    </location>
</feature>
<name>A0A9W9NS41_9EURO</name>
<dbReference type="GO" id="GO:0006351">
    <property type="term" value="P:DNA-templated transcription"/>
    <property type="evidence" value="ECO:0007669"/>
    <property type="project" value="InterPro"/>
</dbReference>
<dbReference type="OrthoDB" id="654211at2759"/>
<dbReference type="GO" id="GO:0000978">
    <property type="term" value="F:RNA polymerase II cis-regulatory region sequence-specific DNA binding"/>
    <property type="evidence" value="ECO:0007669"/>
    <property type="project" value="InterPro"/>
</dbReference>
<keyword evidence="7" id="KW-0804">Transcription</keyword>
<evidence type="ECO:0000256" key="6">
    <source>
        <dbReference type="ARBA" id="ARBA00023015"/>
    </source>
</evidence>
<dbReference type="Gene3D" id="3.30.160.60">
    <property type="entry name" value="Classic Zinc Finger"/>
    <property type="match status" value="2"/>
</dbReference>
<evidence type="ECO:0000313" key="13">
    <source>
        <dbReference type="Proteomes" id="UP001150941"/>
    </source>
</evidence>
<dbReference type="PANTHER" id="PTHR40626">
    <property type="entry name" value="MIP31509P"/>
    <property type="match status" value="1"/>
</dbReference>
<evidence type="ECO:0000256" key="7">
    <source>
        <dbReference type="ARBA" id="ARBA00023163"/>
    </source>
</evidence>
<evidence type="ECO:0000256" key="3">
    <source>
        <dbReference type="ARBA" id="ARBA00022737"/>
    </source>
</evidence>
<dbReference type="PROSITE" id="PS50157">
    <property type="entry name" value="ZINC_FINGER_C2H2_2"/>
    <property type="match status" value="2"/>
</dbReference>
<dbReference type="InterPro" id="IPR036236">
    <property type="entry name" value="Znf_C2H2_sf"/>
</dbReference>
<feature type="compositionally biased region" description="Basic and acidic residues" evidence="10">
    <location>
        <begin position="73"/>
        <end position="85"/>
    </location>
</feature>
<dbReference type="AlphaFoldDB" id="A0A9W9NS41"/>
<evidence type="ECO:0000256" key="8">
    <source>
        <dbReference type="ARBA" id="ARBA00023242"/>
    </source>
</evidence>
<keyword evidence="5" id="KW-0862">Zinc</keyword>
<keyword evidence="8" id="KW-0539">Nucleus</keyword>
<gene>
    <name evidence="12" type="ORF">N7468_008141</name>
</gene>
<dbReference type="Proteomes" id="UP001150941">
    <property type="component" value="Unassembled WGS sequence"/>
</dbReference>
<keyword evidence="3" id="KW-0677">Repeat</keyword>
<reference evidence="12" key="1">
    <citation type="submission" date="2022-11" db="EMBL/GenBank/DDBJ databases">
        <authorList>
            <person name="Petersen C."/>
        </authorList>
    </citation>
    <scope>NUCLEOTIDE SEQUENCE</scope>
    <source>
        <strain evidence="12">IBT 19713</strain>
    </source>
</reference>
<dbReference type="SMART" id="SM00355">
    <property type="entry name" value="ZnF_C2H2"/>
    <property type="match status" value="2"/>
</dbReference>
<dbReference type="FunFam" id="3.30.160.60:FF:001289">
    <property type="entry name" value="Zinc finger protein 574"/>
    <property type="match status" value="1"/>
</dbReference>
<evidence type="ECO:0000256" key="5">
    <source>
        <dbReference type="ARBA" id="ARBA00022833"/>
    </source>
</evidence>
<keyword evidence="4 9" id="KW-0863">Zinc-finger</keyword>
<organism evidence="12 13">
    <name type="scientific">Penicillium chermesinum</name>
    <dbReference type="NCBI Taxonomy" id="63820"/>
    <lineage>
        <taxon>Eukaryota</taxon>
        <taxon>Fungi</taxon>
        <taxon>Dikarya</taxon>
        <taxon>Ascomycota</taxon>
        <taxon>Pezizomycotina</taxon>
        <taxon>Eurotiomycetes</taxon>
        <taxon>Eurotiomycetidae</taxon>
        <taxon>Eurotiales</taxon>
        <taxon>Aspergillaceae</taxon>
        <taxon>Penicillium</taxon>
    </lineage>
</organism>
<accession>A0A9W9NS41</accession>
<evidence type="ECO:0000256" key="2">
    <source>
        <dbReference type="ARBA" id="ARBA00022723"/>
    </source>
</evidence>
<evidence type="ECO:0000259" key="11">
    <source>
        <dbReference type="PROSITE" id="PS50157"/>
    </source>
</evidence>
<feature type="region of interest" description="Disordered" evidence="10">
    <location>
        <begin position="421"/>
        <end position="468"/>
    </location>
</feature>
<dbReference type="GO" id="GO:0008270">
    <property type="term" value="F:zinc ion binding"/>
    <property type="evidence" value="ECO:0007669"/>
    <property type="project" value="UniProtKB-KW"/>
</dbReference>
<comment type="subcellular location">
    <subcellularLocation>
        <location evidence="1">Nucleus</location>
    </subcellularLocation>
</comment>
<feature type="domain" description="C2H2-type" evidence="11">
    <location>
        <begin position="20"/>
        <end position="47"/>
    </location>
</feature>
<dbReference type="Pfam" id="PF00096">
    <property type="entry name" value="zf-C2H2"/>
    <property type="match status" value="2"/>
</dbReference>
<evidence type="ECO:0000313" key="12">
    <source>
        <dbReference type="EMBL" id="KAJ5223599.1"/>
    </source>
</evidence>
<dbReference type="GeneID" id="83204740"/>
<dbReference type="SUPFAM" id="SSF57667">
    <property type="entry name" value="beta-beta-alpha zinc fingers"/>
    <property type="match status" value="1"/>
</dbReference>
<dbReference type="GO" id="GO:0000785">
    <property type="term" value="C:chromatin"/>
    <property type="evidence" value="ECO:0007669"/>
    <property type="project" value="TreeGrafter"/>
</dbReference>
<keyword evidence="6" id="KW-0805">Transcription regulation</keyword>
<dbReference type="EMBL" id="JAPQKS010000006">
    <property type="protein sequence ID" value="KAJ5223599.1"/>
    <property type="molecule type" value="Genomic_DNA"/>
</dbReference>
<reference evidence="12" key="2">
    <citation type="journal article" date="2023" name="IMA Fungus">
        <title>Comparative genomic study of the Penicillium genus elucidates a diverse pangenome and 15 lateral gene transfer events.</title>
        <authorList>
            <person name="Petersen C."/>
            <person name="Sorensen T."/>
            <person name="Nielsen M.R."/>
            <person name="Sondergaard T.E."/>
            <person name="Sorensen J.L."/>
            <person name="Fitzpatrick D.A."/>
            <person name="Frisvad J.C."/>
            <person name="Nielsen K.L."/>
        </authorList>
    </citation>
    <scope>NUCLEOTIDE SEQUENCE</scope>
    <source>
        <strain evidence="12">IBT 19713</strain>
    </source>
</reference>
<evidence type="ECO:0000256" key="4">
    <source>
        <dbReference type="ARBA" id="ARBA00022771"/>
    </source>
</evidence>
<dbReference type="InterPro" id="IPR007219">
    <property type="entry name" value="XnlR_reg_dom"/>
</dbReference>
<feature type="compositionally biased region" description="Polar residues" evidence="10">
    <location>
        <begin position="421"/>
        <end position="452"/>
    </location>
</feature>
<feature type="region of interest" description="Disordered" evidence="10">
    <location>
        <begin position="73"/>
        <end position="95"/>
    </location>
</feature>
<comment type="caution">
    <text evidence="12">The sequence shown here is derived from an EMBL/GenBank/DDBJ whole genome shotgun (WGS) entry which is preliminary data.</text>
</comment>
<dbReference type="InterPro" id="IPR013087">
    <property type="entry name" value="Znf_C2H2_type"/>
</dbReference>
<dbReference type="FunFam" id="3.30.160.60:FF:002123">
    <property type="entry name" value="C2H2 transcription factor, putative"/>
    <property type="match status" value="1"/>
</dbReference>
<protein>
    <recommendedName>
        <fullName evidence="11">C2H2-type domain-containing protein</fullName>
    </recommendedName>
</protein>
<keyword evidence="13" id="KW-1185">Reference proteome</keyword>
<keyword evidence="2" id="KW-0479">Metal-binding</keyword>
<proteinExistence type="predicted"/>
<dbReference type="PROSITE" id="PS00028">
    <property type="entry name" value="ZINC_FINGER_C2H2_1"/>
    <property type="match status" value="2"/>
</dbReference>
<dbReference type="Pfam" id="PF04082">
    <property type="entry name" value="Fungal_trans"/>
    <property type="match status" value="1"/>
</dbReference>
<dbReference type="GO" id="GO:0000981">
    <property type="term" value="F:DNA-binding transcription factor activity, RNA polymerase II-specific"/>
    <property type="evidence" value="ECO:0007669"/>
    <property type="project" value="InterPro"/>
</dbReference>
<dbReference type="PANTHER" id="PTHR40626:SF22">
    <property type="entry name" value="C2H2-TYPE DOMAIN-CONTAINING PROTEIN"/>
    <property type="match status" value="1"/>
</dbReference>
<dbReference type="CDD" id="cd12148">
    <property type="entry name" value="fungal_TF_MHR"/>
    <property type="match status" value="1"/>
</dbReference>
<dbReference type="RefSeq" id="XP_058327782.1">
    <property type="nucleotide sequence ID" value="XM_058477437.1"/>
</dbReference>
<dbReference type="GO" id="GO:0005634">
    <property type="term" value="C:nucleus"/>
    <property type="evidence" value="ECO:0007669"/>
    <property type="project" value="UniProtKB-SubCell"/>
</dbReference>